<feature type="compositionally biased region" description="Low complexity" evidence="8">
    <location>
        <begin position="171"/>
        <end position="199"/>
    </location>
</feature>
<dbReference type="EMBL" id="CP064936">
    <property type="protein sequence ID" value="QQA00925.1"/>
    <property type="molecule type" value="Genomic_DNA"/>
</dbReference>
<organism evidence="9 10">
    <name type="scientific">Treponema peruense</name>
    <dbReference type="NCBI Taxonomy" id="2787628"/>
    <lineage>
        <taxon>Bacteria</taxon>
        <taxon>Pseudomonadati</taxon>
        <taxon>Spirochaetota</taxon>
        <taxon>Spirochaetia</taxon>
        <taxon>Spirochaetales</taxon>
        <taxon>Treponemataceae</taxon>
        <taxon>Treponema</taxon>
    </lineage>
</organism>
<gene>
    <name evidence="7" type="primary">rplJ</name>
    <name evidence="9" type="ORF">IWA51_11830</name>
</gene>
<name>A0A7T3V5G8_9SPIR</name>
<evidence type="ECO:0000313" key="9">
    <source>
        <dbReference type="EMBL" id="QQA00925.1"/>
    </source>
</evidence>
<dbReference type="AlphaFoldDB" id="A0A7T3V5G8"/>
<dbReference type="GO" id="GO:0070180">
    <property type="term" value="F:large ribosomal subunit rRNA binding"/>
    <property type="evidence" value="ECO:0007669"/>
    <property type="project" value="UniProtKB-UniRule"/>
</dbReference>
<proteinExistence type="inferred from homology"/>
<keyword evidence="4 7" id="KW-0689">Ribosomal protein</keyword>
<dbReference type="InterPro" id="IPR022973">
    <property type="entry name" value="Ribosomal_uL10_bac"/>
</dbReference>
<dbReference type="Pfam" id="PF00466">
    <property type="entry name" value="Ribosomal_L10"/>
    <property type="match status" value="1"/>
</dbReference>
<dbReference type="GO" id="GO:1990904">
    <property type="term" value="C:ribonucleoprotein complex"/>
    <property type="evidence" value="ECO:0007669"/>
    <property type="project" value="UniProtKB-KW"/>
</dbReference>
<evidence type="ECO:0000256" key="3">
    <source>
        <dbReference type="ARBA" id="ARBA00022730"/>
    </source>
</evidence>
<dbReference type="InterPro" id="IPR001790">
    <property type="entry name" value="Ribosomal_uL10"/>
</dbReference>
<dbReference type="PANTHER" id="PTHR11560">
    <property type="entry name" value="39S RIBOSOMAL PROTEIN L10, MITOCHONDRIAL"/>
    <property type="match status" value="1"/>
</dbReference>
<dbReference type="HAMAP" id="MF_00362">
    <property type="entry name" value="Ribosomal_uL10"/>
    <property type="match status" value="1"/>
</dbReference>
<dbReference type="Proteomes" id="UP000595224">
    <property type="component" value="Chromosome"/>
</dbReference>
<evidence type="ECO:0000256" key="4">
    <source>
        <dbReference type="ARBA" id="ARBA00022980"/>
    </source>
</evidence>
<keyword evidence="10" id="KW-1185">Reference proteome</keyword>
<dbReference type="RefSeq" id="WP_177528787.1">
    <property type="nucleotide sequence ID" value="NZ_CBCSHE010000005.1"/>
</dbReference>
<dbReference type="GO" id="GO:0005840">
    <property type="term" value="C:ribosome"/>
    <property type="evidence" value="ECO:0007669"/>
    <property type="project" value="UniProtKB-KW"/>
</dbReference>
<keyword evidence="3 7" id="KW-0699">rRNA-binding</keyword>
<comment type="function">
    <text evidence="1 7">Forms part of the ribosomal stalk, playing a central role in the interaction of the ribosome with GTP-bound translation factors.</text>
</comment>
<reference evidence="9 10" key="1">
    <citation type="submission" date="2020-11" db="EMBL/GenBank/DDBJ databases">
        <title>Treponema Peruensis nv. sp., first commensal Treponema isolated from human feces.</title>
        <authorList>
            <person name="Belkhou C."/>
            <person name="Raes J."/>
        </authorList>
    </citation>
    <scope>NUCLEOTIDE SEQUENCE [LARGE SCALE GENOMIC DNA]</scope>
    <source>
        <strain evidence="9 10">RCC2812</strain>
    </source>
</reference>
<dbReference type="InterPro" id="IPR043141">
    <property type="entry name" value="Ribosomal_uL10-like_sf"/>
</dbReference>
<evidence type="ECO:0000256" key="1">
    <source>
        <dbReference type="ARBA" id="ARBA00002633"/>
    </source>
</evidence>
<accession>A0A7T3V5G8</accession>
<comment type="similarity">
    <text evidence="2 7">Belongs to the universal ribosomal protein uL10 family.</text>
</comment>
<dbReference type="Gene3D" id="3.30.70.1730">
    <property type="match status" value="1"/>
</dbReference>
<comment type="subunit">
    <text evidence="7">Part of the ribosomal stalk of the 50S ribosomal subunit. The N-terminus interacts with L11 and the large rRNA to form the base of the stalk. The C-terminus forms an elongated spine to which L12 dimers bind in a sequential fashion forming a multimeric L10(L12)X complex.</text>
</comment>
<dbReference type="GO" id="GO:0006412">
    <property type="term" value="P:translation"/>
    <property type="evidence" value="ECO:0007669"/>
    <property type="project" value="UniProtKB-UniRule"/>
</dbReference>
<evidence type="ECO:0000256" key="5">
    <source>
        <dbReference type="ARBA" id="ARBA00023274"/>
    </source>
</evidence>
<keyword evidence="7" id="KW-0694">RNA-binding</keyword>
<dbReference type="Gene3D" id="6.10.250.290">
    <property type="match status" value="1"/>
</dbReference>
<dbReference type="KEGG" id="tper:IWA51_11830"/>
<dbReference type="CDD" id="cd05797">
    <property type="entry name" value="Ribosomal_L10"/>
    <property type="match status" value="1"/>
</dbReference>
<dbReference type="NCBIfam" id="NF000955">
    <property type="entry name" value="PRK00099.1-1"/>
    <property type="match status" value="1"/>
</dbReference>
<sequence>MAIMAKKFQAAKTAAIEDAKKVLSSYSNFIFIDYRGLSVEQITKLRHSLREKNAQLKVIKNTFARVAFDEMKNDAVAEYLSGPTAIAMVGEEANEAAKVMFDFTKEAPTLVVKGAWVENELYDAAKIEAFSKLPGKKQLIAMIMSAINGPARKLAGTLQAYVEKKQNEGDSAPAAEAAPASEPAAEAPAAEAAPAPAAE</sequence>
<protein>
    <recommendedName>
        <fullName evidence="6 7">Large ribosomal subunit protein uL10</fullName>
    </recommendedName>
</protein>
<evidence type="ECO:0000256" key="2">
    <source>
        <dbReference type="ARBA" id="ARBA00008889"/>
    </source>
</evidence>
<dbReference type="SUPFAM" id="SSF160369">
    <property type="entry name" value="Ribosomal protein L10-like"/>
    <property type="match status" value="1"/>
</dbReference>
<dbReference type="InterPro" id="IPR047865">
    <property type="entry name" value="Ribosomal_uL10_bac_type"/>
</dbReference>
<evidence type="ECO:0000256" key="7">
    <source>
        <dbReference type="HAMAP-Rule" id="MF_00362"/>
    </source>
</evidence>
<feature type="region of interest" description="Disordered" evidence="8">
    <location>
        <begin position="165"/>
        <end position="199"/>
    </location>
</feature>
<evidence type="ECO:0000313" key="10">
    <source>
        <dbReference type="Proteomes" id="UP000595224"/>
    </source>
</evidence>
<keyword evidence="5 7" id="KW-0687">Ribonucleoprotein</keyword>
<evidence type="ECO:0000256" key="6">
    <source>
        <dbReference type="ARBA" id="ARBA00035202"/>
    </source>
</evidence>
<evidence type="ECO:0000256" key="8">
    <source>
        <dbReference type="SAM" id="MobiDB-lite"/>
    </source>
</evidence>